<protein>
    <submittedName>
        <fullName evidence="1">Uncharacterized protein</fullName>
    </submittedName>
</protein>
<dbReference type="AlphaFoldDB" id="A0AAV7I4A4"/>
<evidence type="ECO:0000313" key="2">
    <source>
        <dbReference type="Proteomes" id="UP000826195"/>
    </source>
</evidence>
<keyword evidence="2" id="KW-1185">Reference proteome</keyword>
<gene>
    <name evidence="1" type="ORF">KQX54_019905</name>
</gene>
<organism evidence="1 2">
    <name type="scientific">Cotesia glomerata</name>
    <name type="common">Lepidopteran parasitic wasp</name>
    <name type="synonym">Apanteles glomeratus</name>
    <dbReference type="NCBI Taxonomy" id="32391"/>
    <lineage>
        <taxon>Eukaryota</taxon>
        <taxon>Metazoa</taxon>
        <taxon>Ecdysozoa</taxon>
        <taxon>Arthropoda</taxon>
        <taxon>Hexapoda</taxon>
        <taxon>Insecta</taxon>
        <taxon>Pterygota</taxon>
        <taxon>Neoptera</taxon>
        <taxon>Endopterygota</taxon>
        <taxon>Hymenoptera</taxon>
        <taxon>Apocrita</taxon>
        <taxon>Ichneumonoidea</taxon>
        <taxon>Braconidae</taxon>
        <taxon>Microgastrinae</taxon>
        <taxon>Cotesia</taxon>
    </lineage>
</organism>
<comment type="caution">
    <text evidence="1">The sequence shown here is derived from an EMBL/GenBank/DDBJ whole genome shotgun (WGS) entry which is preliminary data.</text>
</comment>
<dbReference type="Proteomes" id="UP000826195">
    <property type="component" value="Unassembled WGS sequence"/>
</dbReference>
<name>A0AAV7I4A4_COTGL</name>
<evidence type="ECO:0000313" key="1">
    <source>
        <dbReference type="EMBL" id="KAH0540779.1"/>
    </source>
</evidence>
<reference evidence="1 2" key="1">
    <citation type="journal article" date="2021" name="J. Hered.">
        <title>A chromosome-level genome assembly of the parasitoid wasp, Cotesia glomerata (Hymenoptera: Braconidae).</title>
        <authorList>
            <person name="Pinto B.J."/>
            <person name="Weis J.J."/>
            <person name="Gamble T."/>
            <person name="Ode P.J."/>
            <person name="Paul R."/>
            <person name="Zaspel J.M."/>
        </authorList>
    </citation>
    <scope>NUCLEOTIDE SEQUENCE [LARGE SCALE GENOMIC DNA]</scope>
    <source>
        <strain evidence="1">CgM1</strain>
    </source>
</reference>
<sequence>MTFDSLEISRADLRRLSEVQDSSRNSTDALENTIENEAIRYTTHRDSDFHSGSPLVYSACSGSARCPFLILSGVSVNITCIDDLKGTEISRVEASGTGPGFLILQHYRHAMDMDEDEENPRNRDQTTLPCSTLLFLLKVLT</sequence>
<proteinExistence type="predicted"/>
<accession>A0AAV7I4A4</accession>
<dbReference type="EMBL" id="JAHXZJ010002609">
    <property type="protein sequence ID" value="KAH0540779.1"/>
    <property type="molecule type" value="Genomic_DNA"/>
</dbReference>